<sequence length="240" mass="27812">MSASTTRIIINSQTQQYIQKCFYAKRLVSKRVYDKLKREKVSVNESYELFQTLSKSPINKPVDTLKPFLAKALVGVEKYLSPNLSSQRSITQELDQNEKVNNELMELVDKIKYYQPASSIENLDFQAKSKVKAPTAKEIIQKIRKDEMRQSSLAPPEEMQESFNTRLLKSKKTSKSRFFYKAGPGSPLYDFTAHQLKEINILEQKSIQIQKEKEDYAKLNKTKEDFASDMNKLYGQDDKN</sequence>
<name>A0AAN7Z2N4_9MYCE</name>
<evidence type="ECO:0000313" key="2">
    <source>
        <dbReference type="EMBL" id="KAK5582035.1"/>
    </source>
</evidence>
<comment type="caution">
    <text evidence="2">The sequence shown here is derived from an EMBL/GenBank/DDBJ whole genome shotgun (WGS) entry which is preliminary data.</text>
</comment>
<gene>
    <name evidence="2" type="ORF">RB653_003617</name>
</gene>
<evidence type="ECO:0000256" key="1">
    <source>
        <dbReference type="SAM" id="Coils"/>
    </source>
</evidence>
<reference evidence="2 3" key="1">
    <citation type="submission" date="2023-11" db="EMBL/GenBank/DDBJ databases">
        <title>Dfirmibasis_genome.</title>
        <authorList>
            <person name="Edelbroek B."/>
            <person name="Kjellin J."/>
            <person name="Jerlstrom-Hultqvist J."/>
            <person name="Soderbom F."/>
        </authorList>
    </citation>
    <scope>NUCLEOTIDE SEQUENCE [LARGE SCALE GENOMIC DNA]</scope>
    <source>
        <strain evidence="2 3">TNS-C-14</strain>
    </source>
</reference>
<protein>
    <submittedName>
        <fullName evidence="2">Uncharacterized protein</fullName>
    </submittedName>
</protein>
<keyword evidence="3" id="KW-1185">Reference proteome</keyword>
<evidence type="ECO:0000313" key="3">
    <source>
        <dbReference type="Proteomes" id="UP001344447"/>
    </source>
</evidence>
<keyword evidence="1" id="KW-0175">Coiled coil</keyword>
<dbReference type="AlphaFoldDB" id="A0AAN7Z2N4"/>
<feature type="coiled-coil region" evidence="1">
    <location>
        <begin position="202"/>
        <end position="229"/>
    </location>
</feature>
<dbReference type="Proteomes" id="UP001344447">
    <property type="component" value="Unassembled WGS sequence"/>
</dbReference>
<dbReference type="EMBL" id="JAVFKY010000001">
    <property type="protein sequence ID" value="KAK5582035.1"/>
    <property type="molecule type" value="Genomic_DNA"/>
</dbReference>
<accession>A0AAN7Z2N4</accession>
<proteinExistence type="predicted"/>
<organism evidence="2 3">
    <name type="scientific">Dictyostelium firmibasis</name>
    <dbReference type="NCBI Taxonomy" id="79012"/>
    <lineage>
        <taxon>Eukaryota</taxon>
        <taxon>Amoebozoa</taxon>
        <taxon>Evosea</taxon>
        <taxon>Eumycetozoa</taxon>
        <taxon>Dictyostelia</taxon>
        <taxon>Dictyosteliales</taxon>
        <taxon>Dictyosteliaceae</taxon>
        <taxon>Dictyostelium</taxon>
    </lineage>
</organism>